<dbReference type="PROSITE" id="PS50853">
    <property type="entry name" value="FN3"/>
    <property type="match status" value="4"/>
</dbReference>
<dbReference type="SMART" id="SM00060">
    <property type="entry name" value="FN3"/>
    <property type="match status" value="5"/>
</dbReference>
<gene>
    <name evidence="5" type="primary">OBSL1</name>
    <name evidence="5" type="ORF">PHYPSEUDO_008834</name>
</gene>
<feature type="domain" description="Fibronectin type-III" evidence="4">
    <location>
        <begin position="998"/>
        <end position="1107"/>
    </location>
</feature>
<feature type="repeat" description="WD" evidence="2">
    <location>
        <begin position="462"/>
        <end position="503"/>
    </location>
</feature>
<keyword evidence="6" id="KW-1185">Reference proteome</keyword>
<dbReference type="PANTHER" id="PTHR13817:SF73">
    <property type="entry name" value="FIBRONECTIN TYPE-III DOMAIN-CONTAINING PROTEIN"/>
    <property type="match status" value="1"/>
</dbReference>
<evidence type="ECO:0000259" key="4">
    <source>
        <dbReference type="PROSITE" id="PS50853"/>
    </source>
</evidence>
<accession>A0A8T1VDT7</accession>
<dbReference type="Pfam" id="PF00400">
    <property type="entry name" value="WD40"/>
    <property type="match status" value="5"/>
</dbReference>
<dbReference type="PROSITE" id="PS50082">
    <property type="entry name" value="WD_REPEATS_2"/>
    <property type="match status" value="2"/>
</dbReference>
<feature type="domain" description="Fibronectin type-III" evidence="4">
    <location>
        <begin position="1113"/>
        <end position="1216"/>
    </location>
</feature>
<proteinExistence type="predicted"/>
<dbReference type="Proteomes" id="UP000694044">
    <property type="component" value="Unassembled WGS sequence"/>
</dbReference>
<dbReference type="Pfam" id="PF00041">
    <property type="entry name" value="fn3"/>
    <property type="match status" value="2"/>
</dbReference>
<reference evidence="5" key="1">
    <citation type="submission" date="2021-02" db="EMBL/GenBank/DDBJ databases">
        <authorList>
            <person name="Palmer J.M."/>
        </authorList>
    </citation>
    <scope>NUCLEOTIDE SEQUENCE</scope>
    <source>
        <strain evidence="5">SCRP734</strain>
    </source>
</reference>
<dbReference type="InterPro" id="IPR001680">
    <property type="entry name" value="WD40_rpt"/>
</dbReference>
<organism evidence="5 6">
    <name type="scientific">Phytophthora pseudosyringae</name>
    <dbReference type="NCBI Taxonomy" id="221518"/>
    <lineage>
        <taxon>Eukaryota</taxon>
        <taxon>Sar</taxon>
        <taxon>Stramenopiles</taxon>
        <taxon>Oomycota</taxon>
        <taxon>Peronosporomycetes</taxon>
        <taxon>Peronosporales</taxon>
        <taxon>Peronosporaceae</taxon>
        <taxon>Phytophthora</taxon>
    </lineage>
</organism>
<dbReference type="InterPro" id="IPR003961">
    <property type="entry name" value="FN3_dom"/>
</dbReference>
<dbReference type="PANTHER" id="PTHR13817">
    <property type="entry name" value="TITIN"/>
    <property type="match status" value="1"/>
</dbReference>
<evidence type="ECO:0000313" key="6">
    <source>
        <dbReference type="Proteomes" id="UP000694044"/>
    </source>
</evidence>
<name>A0A8T1VDT7_9STRA</name>
<protein>
    <submittedName>
        <fullName evidence="5">WD repeat-containing protein</fullName>
    </submittedName>
</protein>
<keyword evidence="2" id="KW-0853">WD repeat</keyword>
<keyword evidence="1" id="KW-0677">Repeat</keyword>
<dbReference type="CDD" id="cd00063">
    <property type="entry name" value="FN3"/>
    <property type="match status" value="5"/>
</dbReference>
<dbReference type="OrthoDB" id="504170at2759"/>
<dbReference type="EMBL" id="JAGDFM010000360">
    <property type="protein sequence ID" value="KAG7379265.1"/>
    <property type="molecule type" value="Genomic_DNA"/>
</dbReference>
<evidence type="ECO:0000256" key="3">
    <source>
        <dbReference type="SAM" id="MobiDB-lite"/>
    </source>
</evidence>
<feature type="domain" description="Fibronectin type-III" evidence="4">
    <location>
        <begin position="598"/>
        <end position="699"/>
    </location>
</feature>
<evidence type="ECO:0000313" key="5">
    <source>
        <dbReference type="EMBL" id="KAG7379265.1"/>
    </source>
</evidence>
<feature type="domain" description="Fibronectin type-III" evidence="4">
    <location>
        <begin position="889"/>
        <end position="997"/>
    </location>
</feature>
<dbReference type="InterPro" id="IPR050964">
    <property type="entry name" value="Striated_Muscle_Regulatory"/>
</dbReference>
<dbReference type="SMART" id="SM00320">
    <property type="entry name" value="WD40"/>
    <property type="match status" value="4"/>
</dbReference>
<feature type="repeat" description="WD" evidence="2">
    <location>
        <begin position="558"/>
        <end position="592"/>
    </location>
</feature>
<dbReference type="AlphaFoldDB" id="A0A8T1VDT7"/>
<evidence type="ECO:0000256" key="2">
    <source>
        <dbReference type="PROSITE-ProRule" id="PRU00221"/>
    </source>
</evidence>
<feature type="region of interest" description="Disordered" evidence="3">
    <location>
        <begin position="366"/>
        <end position="387"/>
    </location>
</feature>
<evidence type="ECO:0000256" key="1">
    <source>
        <dbReference type="ARBA" id="ARBA00022737"/>
    </source>
</evidence>
<comment type="caution">
    <text evidence="5">The sequence shown here is derived from an EMBL/GenBank/DDBJ whole genome shotgun (WGS) entry which is preliminary data.</text>
</comment>
<dbReference type="PROSITE" id="PS50294">
    <property type="entry name" value="WD_REPEATS_REGION"/>
    <property type="match status" value="2"/>
</dbReference>
<sequence length="1269" mass="138954">MGKASRKKQLDEQRKQIFALHGDGRGAEDRANARAMLDALQRKLEDDALREDGFYFVDGKFVDSRRPRLTSGMKTRGFETHRSSITDVSIVRIAAATSQRERDLVILFTFGLDCVSIWNLDNGKMLGSLDASAFHARSLSGGAAHLQHSELDTIVFAFATSTDPLVHCFDYQKNDITPPAAPAKTFDVASNYCTGHQQAISSMTFSHSGEFLATSSWDSTFHEEGASCLAFTADDQALVTCGECVVKLWDISDAAGINGNEDGKSFPLGTQLQEWQQAIPFSFSIESSTNVFAFDESMAALVANHAWLHVRDGAEMLTLLAPAQSESERTEVTDIKQCLDFIIDEIDPNEDEFEKVLKAREKGKRGCAKSEGNNGTNAVLGSENDPRVLSPEESVRLKTQFRKMGTFDFERLFTPALSLSLEPGGGDIDSIPAKSVSRPPSRPDANGRLLRTFSKCTKDGVFSSHSSTITGCAVAQELDLVVTVALDKTIRYWSLEQGVVLEAVFNAHDAPITCCALTSPTICDVNAYETLLATGGSDNLVKVWRRKEPKRAECVFSLAGHYDAIKSLGFDPSGVFLISSSEDTTAIVWRVRPSSPDQPEIPIVVSVDRFSIHLSWTEPLANGAKILHYVVRTKQVSSFTGDGSDIVALPDTDVPAKYLSKTVDKLQPGVQYTLQVAAVNEIGTSDWSAATEPIETLAFIPSRIAHPVQHDKREASRITLSWTAPCPNGAAIVTYTIQCRPENSAFVPLREVTIPVAELKASHMLPANAEADTRHSTVALKTMNANARAAAPVAVKRNKRSTKPDHVERTASTQMFRLPATVSKRGSVSKTASAQVIPPPSAATLSYTVEELWAGEVYQFVVAAANRCGLGAFSRVSEYVKMDCMAPEQPDKPEIVGVEKRQLDVQWEKPRCNGSEVLQYTLRWRQEVEGSPNANERTVVLLTRSIAGTKYTVAGLEPGNPVQMWVSASNLVDNKLLTSLESLPSDSVATLCDVPDTPAAPDLLDPSAHTLTLAWTPPKRNGLPIDAYTVALYSEDTQFGVHVRQLSREFTLKPHDLHHPSPDSRSVEILLRHLRGDTFYSATVSATNSLGTSGVSVACVPIQTRGPTVPDAVPDAPTVADVTPTSALVTWKLPAHDGGAALRGFHVEYTVRSNRSDHRVQEKMESGGDVTVSHGLELSATFLKPHRAYRFRVSPENRVGRARPSAWSEEVATPSLVEFTVTRYFAYRPPEEHDAARSIQRRYRAWRRAAVDEARFTAALVEVLRHWHL</sequence>